<sequence length="1344" mass="148685">MGAGTPLSKRQWQMVQLLEELVGDDYENFSLVPSALGRTASKLEDQDAALGALHRTLLATERDLPRYMRGLGAAHGDAFSTNLLDPEDDEPLDHGNANSTDGRRSYGWITGKLRGKKLIAAKEIEADRITMPPPPSFDPLPYMDKHTAHVFEHPLEHRMAEPREPAPARSCVMASRRNKLELYRTLARTGRLGILEPHECSSGISSGLFSVIKDLERDRLILDGRGANVYETPLHTWTKGLACADKVCQIYLPPGCELRASGRDLRDFFYQFVVSRERMVRNCLAGTLNKEELQYVFGDIPGLPSKARVGLSTLAMGDCSACEYAQCSHLGVLRAANVFSVEELISLATPVPRTPCMVGVIIDDLIVLEEVLATAGKAGDGSGGTHADERMQWADEAYSRAHLLSNPKKAFQNEPASKFWGIELDGVRGLVRPARSRLWPLIAVTIRVASLTFATRGLLKSLCGSWTSVLLVRRRMLSVVDLLFAAADGDDPNVVVKLSPSTSLIDELWVLVSLGALCVVDLRAEPADFIVATDASGWGGAAVRAYVPPHLVLEFCRHSLAKGTWTHLLPAGHAWLREKDLLKVEDELPGGVPLEPNELASTLATCLQCQERWRKGFRPNEHINCKELRAYLLEESYIAKAQSSVRLLSGLDSQVGLGALTKGRASSNALNNMLSASLGPYLSCGIYPHFMYFLSELNPGDAPTRGKDPPRPLRPLPAWWAPLVAGAQAPFDAWMRRQPGGPAAFDFGHLASTSESETALVADGLESMGAVAECELPLAPGREDNSIPCEDSAFGLRAKQFMFKGKRANFEERGALDLYAGSKGIAKALIELGAPWVATFELNDGPEQDLLDPTVRATVEAMIAGKKVRAVGLAPPCNSMSTAISPPVRTLQFPRGVPWLSGSMRKKVKDANSHAAWCVELIKLCQEHGVERWLEQPDSSWMWRFTGFKSYRRPAAPTLWRTDLCVFGTPWRKRTRLATSLRDLAGRRDFCRCRLPHVVLRGRSTEFRKSWTAVAQPYPKGFAASIGRAACRQVGWMPASGKFNIAACARCGHNRIGEASLPGPRKRIGPRLGSLEAHPLQTAVTLKYEEKLWEAFLNWCLSYLSDPCLVFSLCPVLAAMALRAYGNLCYSSGRTLSSFRHSIIAAQRRLLGVKPYLSLVWELVGRWEALEPPVHRCPVPEPIVKGLCYLAWMWQLRRWSGVTLLAFYGLARIGEVLKCRRRDLLLPADLLEDGLDCAFLNFSASKTSMRGHPKVQHTKIVVPAIVAWVSQVFYALGPDDLLWPGSPSSYRYRWDFLLRCLEDFRNVSLWLTAVARQLPQLHLTRPSERVDAELSFAASLRYQR</sequence>
<feature type="non-terminal residue" evidence="2">
    <location>
        <position position="1"/>
    </location>
</feature>
<reference evidence="2" key="1">
    <citation type="submission" date="2021-02" db="EMBL/GenBank/DDBJ databases">
        <authorList>
            <person name="Dougan E. K."/>
            <person name="Rhodes N."/>
            <person name="Thang M."/>
            <person name="Chan C."/>
        </authorList>
    </citation>
    <scope>NUCLEOTIDE SEQUENCE</scope>
</reference>
<evidence type="ECO:0000256" key="1">
    <source>
        <dbReference type="SAM" id="MobiDB-lite"/>
    </source>
</evidence>
<organism evidence="2 3">
    <name type="scientific">Symbiodinium natans</name>
    <dbReference type="NCBI Taxonomy" id="878477"/>
    <lineage>
        <taxon>Eukaryota</taxon>
        <taxon>Sar</taxon>
        <taxon>Alveolata</taxon>
        <taxon>Dinophyceae</taxon>
        <taxon>Suessiales</taxon>
        <taxon>Symbiodiniaceae</taxon>
        <taxon>Symbiodinium</taxon>
    </lineage>
</organism>
<evidence type="ECO:0000313" key="2">
    <source>
        <dbReference type="EMBL" id="CAE7401442.1"/>
    </source>
</evidence>
<feature type="region of interest" description="Disordered" evidence="1">
    <location>
        <begin position="80"/>
        <end position="104"/>
    </location>
</feature>
<protein>
    <recommendedName>
        <fullName evidence="4">Tyr recombinase domain-containing protein</fullName>
    </recommendedName>
</protein>
<dbReference type="OrthoDB" id="443315at2759"/>
<proteinExistence type="predicted"/>
<gene>
    <name evidence="2" type="ORF">SNAT2548_LOCUS21850</name>
</gene>
<evidence type="ECO:0000313" key="3">
    <source>
        <dbReference type="Proteomes" id="UP000604046"/>
    </source>
</evidence>
<dbReference type="Proteomes" id="UP000604046">
    <property type="component" value="Unassembled WGS sequence"/>
</dbReference>
<dbReference type="EMBL" id="CAJNDS010002265">
    <property type="protein sequence ID" value="CAE7401442.1"/>
    <property type="molecule type" value="Genomic_DNA"/>
</dbReference>
<comment type="caution">
    <text evidence="2">The sequence shown here is derived from an EMBL/GenBank/DDBJ whole genome shotgun (WGS) entry which is preliminary data.</text>
</comment>
<evidence type="ECO:0008006" key="4">
    <source>
        <dbReference type="Google" id="ProtNLM"/>
    </source>
</evidence>
<keyword evidence="3" id="KW-1185">Reference proteome</keyword>
<accession>A0A812QSH9</accession>
<name>A0A812QSH9_9DINO</name>